<organism evidence="1 2">
    <name type="scientific">Sphingobium chlorophenolicum L-1</name>
    <dbReference type="NCBI Taxonomy" id="690566"/>
    <lineage>
        <taxon>Bacteria</taxon>
        <taxon>Pseudomonadati</taxon>
        <taxon>Pseudomonadota</taxon>
        <taxon>Alphaproteobacteria</taxon>
        <taxon>Sphingomonadales</taxon>
        <taxon>Sphingomonadaceae</taxon>
        <taxon>Sphingobium</taxon>
    </lineage>
</organism>
<dbReference type="Proteomes" id="UP000007150">
    <property type="component" value="Chromosome 1"/>
</dbReference>
<evidence type="ECO:0000313" key="2">
    <source>
        <dbReference type="Proteomes" id="UP000007150"/>
    </source>
</evidence>
<dbReference type="EMBL" id="CP002798">
    <property type="protein sequence ID" value="AEG50242.1"/>
    <property type="molecule type" value="Genomic_DNA"/>
</dbReference>
<dbReference type="HOGENOM" id="CLU_1757653_0_0_5"/>
<gene>
    <name evidence="1" type="ORF">Sphch_2597</name>
</gene>
<protein>
    <submittedName>
        <fullName evidence="1">Uncharacterized protein</fullName>
    </submittedName>
</protein>
<evidence type="ECO:0000313" key="1">
    <source>
        <dbReference type="EMBL" id="AEG50242.1"/>
    </source>
</evidence>
<dbReference type="AlphaFoldDB" id="F6EZQ8"/>
<accession>F6EZQ8</accession>
<dbReference type="KEGG" id="sch:Sphch_2597"/>
<name>F6EZQ8_SPHCR</name>
<reference evidence="1 2" key="1">
    <citation type="submission" date="2011-05" db="EMBL/GenBank/DDBJ databases">
        <title>Complete sequence of chromosome 1 of Sphingobium chlorophenolicum L-1.</title>
        <authorList>
            <consortium name="US DOE Joint Genome Institute"/>
            <person name="Lucas S."/>
            <person name="Han J."/>
            <person name="Lapidus A."/>
            <person name="Cheng J.-F."/>
            <person name="Goodwin L."/>
            <person name="Pitluck S."/>
            <person name="Peters L."/>
            <person name="Daligault H."/>
            <person name="Han C."/>
            <person name="Tapia R."/>
            <person name="Land M."/>
            <person name="Hauser L."/>
            <person name="Kyrpides N."/>
            <person name="Ivanova N."/>
            <person name="Pagani I."/>
            <person name="Turner P."/>
            <person name="Copley S."/>
            <person name="Woyke T."/>
        </authorList>
    </citation>
    <scope>NUCLEOTIDE SEQUENCE [LARGE SCALE GENOMIC DNA]</scope>
    <source>
        <strain evidence="1 2">L-1</strain>
    </source>
</reference>
<keyword evidence="2" id="KW-1185">Reference proteome</keyword>
<proteinExistence type="predicted"/>
<sequence length="148" mass="16953">MGSEPDKLTHRSFAQAVEHLTLAWLSVAHTEPRGPSSRNSYFKREAYRLLKRYIGAGREDIFLDIIKQSPRRRASPAILNQPFKLGLYAMFDDDSLSRNDRKVWGEQMEYAYRSGIEPEMLIGFIYTSGSPALIAQKLQAARERDQST</sequence>